<accession>A0ABD2PNY5</accession>
<evidence type="ECO:0000256" key="1">
    <source>
        <dbReference type="SAM" id="MobiDB-lite"/>
    </source>
</evidence>
<feature type="region of interest" description="Disordered" evidence="1">
    <location>
        <begin position="39"/>
        <end position="63"/>
    </location>
</feature>
<evidence type="ECO:0000313" key="2">
    <source>
        <dbReference type="EMBL" id="KAL3308875.1"/>
    </source>
</evidence>
<dbReference type="Proteomes" id="UP001626550">
    <property type="component" value="Unassembled WGS sequence"/>
</dbReference>
<organism evidence="2 3">
    <name type="scientific">Cichlidogyrus casuarinus</name>
    <dbReference type="NCBI Taxonomy" id="1844966"/>
    <lineage>
        <taxon>Eukaryota</taxon>
        <taxon>Metazoa</taxon>
        <taxon>Spiralia</taxon>
        <taxon>Lophotrochozoa</taxon>
        <taxon>Platyhelminthes</taxon>
        <taxon>Monogenea</taxon>
        <taxon>Monopisthocotylea</taxon>
        <taxon>Dactylogyridea</taxon>
        <taxon>Ancyrocephalidae</taxon>
        <taxon>Cichlidogyrus</taxon>
    </lineage>
</organism>
<sequence length="63" mass="7042">MTPCSTSDDYLESDDAPLNAAVEAKPMSHADLMKRVQADWRKRNLTESSETRGSQKGSKKHFS</sequence>
<protein>
    <submittedName>
        <fullName evidence="2">Uncharacterized protein</fullName>
    </submittedName>
</protein>
<dbReference type="EMBL" id="JBJKFK010004582">
    <property type="protein sequence ID" value="KAL3308875.1"/>
    <property type="molecule type" value="Genomic_DNA"/>
</dbReference>
<evidence type="ECO:0000313" key="3">
    <source>
        <dbReference type="Proteomes" id="UP001626550"/>
    </source>
</evidence>
<keyword evidence="3" id="KW-1185">Reference proteome</keyword>
<gene>
    <name evidence="2" type="ORF">Ciccas_012587</name>
</gene>
<proteinExistence type="predicted"/>
<dbReference type="AlphaFoldDB" id="A0ABD2PNY5"/>
<reference evidence="2 3" key="1">
    <citation type="submission" date="2024-11" db="EMBL/GenBank/DDBJ databases">
        <title>Adaptive evolution of stress response genes in parasites aligns with host niche diversity.</title>
        <authorList>
            <person name="Hahn C."/>
            <person name="Resl P."/>
        </authorList>
    </citation>
    <scope>NUCLEOTIDE SEQUENCE [LARGE SCALE GENOMIC DNA]</scope>
    <source>
        <strain evidence="2">EGGRZ-B1_66</strain>
        <tissue evidence="2">Body</tissue>
    </source>
</reference>
<comment type="caution">
    <text evidence="2">The sequence shown here is derived from an EMBL/GenBank/DDBJ whole genome shotgun (WGS) entry which is preliminary data.</text>
</comment>
<feature type="compositionally biased region" description="Polar residues" evidence="1">
    <location>
        <begin position="46"/>
        <end position="56"/>
    </location>
</feature>
<name>A0ABD2PNY5_9PLAT</name>